<dbReference type="SUPFAM" id="SSF48498">
    <property type="entry name" value="Tetracyclin repressor-like, C-terminal domain"/>
    <property type="match status" value="1"/>
</dbReference>
<feature type="DNA-binding region" description="H-T-H motif" evidence="2">
    <location>
        <begin position="36"/>
        <end position="55"/>
    </location>
</feature>
<dbReference type="InterPro" id="IPR036271">
    <property type="entry name" value="Tet_transcr_reg_TetR-rel_C_sf"/>
</dbReference>
<dbReference type="GO" id="GO:0000976">
    <property type="term" value="F:transcription cis-regulatory region binding"/>
    <property type="evidence" value="ECO:0007669"/>
    <property type="project" value="TreeGrafter"/>
</dbReference>
<accession>A0AAV4KA04</accession>
<dbReference type="Gene3D" id="1.10.357.10">
    <property type="entry name" value="Tetracycline Repressor, domain 2"/>
    <property type="match status" value="1"/>
</dbReference>
<dbReference type="InterPro" id="IPR009057">
    <property type="entry name" value="Homeodomain-like_sf"/>
</dbReference>
<evidence type="ECO:0000256" key="1">
    <source>
        <dbReference type="ARBA" id="ARBA00023125"/>
    </source>
</evidence>
<sequence length="203" mass="22378">MGRFVPPKQQRGEATVDRLLTAALRVYAESGHEGFTVHAVTRASGISAGSLYHHFGSFDGLAAALYARCMEQLFEQMVTALTRSRTGRTGVRALVTAYLRFTEEHADAALFLHASAYSGYLDAHAEEIRAAKESFRQSVAAWLRPRIEAGEIAPVPEALIEAVVIGPIAEVARRWLSSTYEADLAEARRVLPDLIWQSLRRVP</sequence>
<dbReference type="PANTHER" id="PTHR30055">
    <property type="entry name" value="HTH-TYPE TRANSCRIPTIONAL REGULATOR RUTR"/>
    <property type="match status" value="1"/>
</dbReference>
<gene>
    <name evidence="4" type="ORF">GCM10010497_05340</name>
</gene>
<evidence type="ECO:0000256" key="2">
    <source>
        <dbReference type="PROSITE-ProRule" id="PRU00335"/>
    </source>
</evidence>
<dbReference type="PANTHER" id="PTHR30055:SF187">
    <property type="entry name" value="TRANSCRIPTIONAL REGULATORY PROTEIN"/>
    <property type="match status" value="1"/>
</dbReference>
<feature type="domain" description="HTH tetR-type" evidence="3">
    <location>
        <begin position="13"/>
        <end position="73"/>
    </location>
</feature>
<dbReference type="Pfam" id="PF00440">
    <property type="entry name" value="TetR_N"/>
    <property type="match status" value="1"/>
</dbReference>
<dbReference type="EMBL" id="BMSJ01000001">
    <property type="protein sequence ID" value="GGR06828.1"/>
    <property type="molecule type" value="Genomic_DNA"/>
</dbReference>
<dbReference type="Pfam" id="PF16295">
    <property type="entry name" value="TetR_C_10"/>
    <property type="match status" value="1"/>
</dbReference>
<evidence type="ECO:0000259" key="3">
    <source>
        <dbReference type="PROSITE" id="PS50977"/>
    </source>
</evidence>
<dbReference type="AlphaFoldDB" id="A0AAV4KA04"/>
<name>A0AAV4KA04_9ACTN</name>
<reference evidence="4 5" key="1">
    <citation type="journal article" date="2014" name="Int. J. Syst. Evol. Microbiol.">
        <title>Complete genome sequence of Corynebacterium casei LMG S-19264T (=DSM 44701T), isolated from a smear-ripened cheese.</title>
        <authorList>
            <consortium name="US DOE Joint Genome Institute (JGI-PGF)"/>
            <person name="Walter F."/>
            <person name="Albersmeier A."/>
            <person name="Kalinowski J."/>
            <person name="Ruckert C."/>
        </authorList>
    </citation>
    <scope>NUCLEOTIDE SEQUENCE [LARGE SCALE GENOMIC DNA]</scope>
    <source>
        <strain evidence="4 5">JCM 4205</strain>
    </source>
</reference>
<evidence type="ECO:0000313" key="4">
    <source>
        <dbReference type="EMBL" id="GGR06828.1"/>
    </source>
</evidence>
<dbReference type="GO" id="GO:0003700">
    <property type="term" value="F:DNA-binding transcription factor activity"/>
    <property type="evidence" value="ECO:0007669"/>
    <property type="project" value="TreeGrafter"/>
</dbReference>
<dbReference type="PRINTS" id="PR00455">
    <property type="entry name" value="HTHTETR"/>
</dbReference>
<dbReference type="InterPro" id="IPR050109">
    <property type="entry name" value="HTH-type_TetR-like_transc_reg"/>
</dbReference>
<organism evidence="4 5">
    <name type="scientific">Streptomyces cinereoruber</name>
    <dbReference type="NCBI Taxonomy" id="67260"/>
    <lineage>
        <taxon>Bacteria</taxon>
        <taxon>Bacillati</taxon>
        <taxon>Actinomycetota</taxon>
        <taxon>Actinomycetes</taxon>
        <taxon>Kitasatosporales</taxon>
        <taxon>Streptomycetaceae</taxon>
        <taxon>Streptomyces</taxon>
    </lineage>
</organism>
<evidence type="ECO:0000313" key="5">
    <source>
        <dbReference type="Proteomes" id="UP000642014"/>
    </source>
</evidence>
<dbReference type="InterPro" id="IPR032551">
    <property type="entry name" value="BscR_C"/>
</dbReference>
<comment type="caution">
    <text evidence="4">The sequence shown here is derived from an EMBL/GenBank/DDBJ whole genome shotgun (WGS) entry which is preliminary data.</text>
</comment>
<protein>
    <submittedName>
        <fullName evidence="4">TetR family transcriptional regulator</fullName>
    </submittedName>
</protein>
<keyword evidence="1 2" id="KW-0238">DNA-binding</keyword>
<dbReference type="InterPro" id="IPR001647">
    <property type="entry name" value="HTH_TetR"/>
</dbReference>
<proteinExistence type="predicted"/>
<dbReference type="PROSITE" id="PS50977">
    <property type="entry name" value="HTH_TETR_2"/>
    <property type="match status" value="1"/>
</dbReference>
<dbReference type="SUPFAM" id="SSF46689">
    <property type="entry name" value="Homeodomain-like"/>
    <property type="match status" value="1"/>
</dbReference>
<dbReference type="Proteomes" id="UP000642014">
    <property type="component" value="Unassembled WGS sequence"/>
</dbReference>